<evidence type="ECO:0000256" key="1">
    <source>
        <dbReference type="ARBA" id="ARBA00023015"/>
    </source>
</evidence>
<proteinExistence type="predicted"/>
<evidence type="ECO:0000313" key="5">
    <source>
        <dbReference type="EMBL" id="MBB3035741.1"/>
    </source>
</evidence>
<dbReference type="PROSITE" id="PS01124">
    <property type="entry name" value="HTH_ARAC_FAMILY_2"/>
    <property type="match status" value="1"/>
</dbReference>
<dbReference type="InterPro" id="IPR018060">
    <property type="entry name" value="HTH_AraC"/>
</dbReference>
<dbReference type="RefSeq" id="WP_064440729.1">
    <property type="nucleotide sequence ID" value="NZ_BDDI01000009.1"/>
</dbReference>
<keyword evidence="2 5" id="KW-0238">DNA-binding</keyword>
<gene>
    <name evidence="5" type="ORF">FHU29_000175</name>
</gene>
<evidence type="ECO:0000259" key="4">
    <source>
        <dbReference type="PROSITE" id="PS01124"/>
    </source>
</evidence>
<dbReference type="AlphaFoldDB" id="A0A839RI55"/>
<dbReference type="Proteomes" id="UP000567922">
    <property type="component" value="Unassembled WGS sequence"/>
</dbReference>
<evidence type="ECO:0000256" key="2">
    <source>
        <dbReference type="ARBA" id="ARBA00023125"/>
    </source>
</evidence>
<evidence type="ECO:0000313" key="6">
    <source>
        <dbReference type="Proteomes" id="UP000567922"/>
    </source>
</evidence>
<dbReference type="InterPro" id="IPR050204">
    <property type="entry name" value="AraC_XylS_family_regulators"/>
</dbReference>
<dbReference type="InterPro" id="IPR046532">
    <property type="entry name" value="DUF6597"/>
</dbReference>
<keyword evidence="3" id="KW-0804">Transcription</keyword>
<dbReference type="OrthoDB" id="9815799at2"/>
<keyword evidence="6" id="KW-1185">Reference proteome</keyword>
<dbReference type="PANTHER" id="PTHR46796:SF15">
    <property type="entry name" value="BLL1074 PROTEIN"/>
    <property type="match status" value="1"/>
</dbReference>
<accession>A0A839RI55</accession>
<protein>
    <submittedName>
        <fullName evidence="5">AraC-like DNA-binding protein</fullName>
    </submittedName>
</protein>
<dbReference type="EMBL" id="JACHWS010000001">
    <property type="protein sequence ID" value="MBB3035741.1"/>
    <property type="molecule type" value="Genomic_DNA"/>
</dbReference>
<name>A0A839RI55_9ACTN</name>
<feature type="domain" description="HTH araC/xylS-type" evidence="4">
    <location>
        <begin position="130"/>
        <end position="226"/>
    </location>
</feature>
<dbReference type="Gene3D" id="1.10.10.60">
    <property type="entry name" value="Homeodomain-like"/>
    <property type="match status" value="1"/>
</dbReference>
<dbReference type="SMART" id="SM00342">
    <property type="entry name" value="HTH_ARAC"/>
    <property type="match status" value="1"/>
</dbReference>
<sequence length="226" mass="24672">MYTERRSTIRHAVVWSASSPESEDQLVLPDGCMDLLWHDDQLLLAGPDTHAYATTWTASEWVGIRFACGRGRLVAGIPAAELRDTRIAIDALLPAAEARRLSERVAEATDPGVALEKITAERLSVAPPSDGLAERMYTMLHRGWPVADVAHHTGLSSRQLHRRSIDCFGYGPKTLGRILRLNRALDLARGGMPPSVAAAESGYADQAHFARDTRSLTGHTVTSLLK</sequence>
<comment type="caution">
    <text evidence="5">The sequence shown here is derived from an EMBL/GenBank/DDBJ whole genome shotgun (WGS) entry which is preliminary data.</text>
</comment>
<dbReference type="PANTHER" id="PTHR46796">
    <property type="entry name" value="HTH-TYPE TRANSCRIPTIONAL ACTIVATOR RHAS-RELATED"/>
    <property type="match status" value="1"/>
</dbReference>
<keyword evidence="1" id="KW-0805">Transcription regulation</keyword>
<organism evidence="5 6">
    <name type="scientific">Hoyosella altamirensis</name>
    <dbReference type="NCBI Taxonomy" id="616997"/>
    <lineage>
        <taxon>Bacteria</taxon>
        <taxon>Bacillati</taxon>
        <taxon>Actinomycetota</taxon>
        <taxon>Actinomycetes</taxon>
        <taxon>Mycobacteriales</taxon>
        <taxon>Hoyosellaceae</taxon>
        <taxon>Hoyosella</taxon>
    </lineage>
</organism>
<dbReference type="Pfam" id="PF12833">
    <property type="entry name" value="HTH_18"/>
    <property type="match status" value="1"/>
</dbReference>
<dbReference type="GO" id="GO:0043565">
    <property type="term" value="F:sequence-specific DNA binding"/>
    <property type="evidence" value="ECO:0007669"/>
    <property type="project" value="InterPro"/>
</dbReference>
<evidence type="ECO:0000256" key="3">
    <source>
        <dbReference type="ARBA" id="ARBA00023163"/>
    </source>
</evidence>
<dbReference type="Pfam" id="PF20240">
    <property type="entry name" value="DUF6597"/>
    <property type="match status" value="1"/>
</dbReference>
<reference evidence="5 6" key="1">
    <citation type="submission" date="2020-08" db="EMBL/GenBank/DDBJ databases">
        <title>Sequencing the genomes of 1000 actinobacteria strains.</title>
        <authorList>
            <person name="Klenk H.-P."/>
        </authorList>
    </citation>
    <scope>NUCLEOTIDE SEQUENCE [LARGE SCALE GENOMIC DNA]</scope>
    <source>
        <strain evidence="5 6">DSM 45258</strain>
    </source>
</reference>
<dbReference type="GO" id="GO:0003700">
    <property type="term" value="F:DNA-binding transcription factor activity"/>
    <property type="evidence" value="ECO:0007669"/>
    <property type="project" value="InterPro"/>
</dbReference>